<gene>
    <name evidence="3" type="ORF">FHX80_114710</name>
</gene>
<dbReference type="PANTHER" id="PTHR35604">
    <property type="entry name" value="TRANSPOSASE INSH FOR INSERTION SEQUENCE ELEMENT IS5A-RELATED"/>
    <property type="match status" value="1"/>
</dbReference>
<dbReference type="EMBL" id="VIWW01000001">
    <property type="protein sequence ID" value="TWG06215.1"/>
    <property type="molecule type" value="Genomic_DNA"/>
</dbReference>
<dbReference type="OrthoDB" id="4334464at2"/>
<name>A0A561V3M0_9ACTN</name>
<protein>
    <submittedName>
        <fullName evidence="3">Transposase</fullName>
    </submittedName>
</protein>
<organism evidence="3 4">
    <name type="scientific">Streptomyces brevispora</name>
    <dbReference type="NCBI Taxonomy" id="887462"/>
    <lineage>
        <taxon>Bacteria</taxon>
        <taxon>Bacillati</taxon>
        <taxon>Actinomycetota</taxon>
        <taxon>Actinomycetes</taxon>
        <taxon>Kitasatosporales</taxon>
        <taxon>Streptomycetaceae</taxon>
        <taxon>Streptomyces</taxon>
    </lineage>
</organism>
<dbReference type="Pfam" id="PF05598">
    <property type="entry name" value="DUF772"/>
    <property type="match status" value="1"/>
</dbReference>
<evidence type="ECO:0000259" key="1">
    <source>
        <dbReference type="Pfam" id="PF05598"/>
    </source>
</evidence>
<dbReference type="InterPro" id="IPR047629">
    <property type="entry name" value="IS1182_transpos"/>
</dbReference>
<evidence type="ECO:0000313" key="3">
    <source>
        <dbReference type="EMBL" id="TWG06215.1"/>
    </source>
</evidence>
<dbReference type="PANTHER" id="PTHR35604:SF2">
    <property type="entry name" value="TRANSPOSASE INSH FOR INSERTION SEQUENCE ELEMENT IS5A-RELATED"/>
    <property type="match status" value="1"/>
</dbReference>
<dbReference type="NCBIfam" id="NF033551">
    <property type="entry name" value="transpos_IS1182"/>
    <property type="match status" value="1"/>
</dbReference>
<evidence type="ECO:0000313" key="4">
    <source>
        <dbReference type="Proteomes" id="UP000318186"/>
    </source>
</evidence>
<dbReference type="AlphaFoldDB" id="A0A561V3M0"/>
<dbReference type="InterPro" id="IPR008490">
    <property type="entry name" value="Transposase_InsH_N"/>
</dbReference>
<evidence type="ECO:0000259" key="2">
    <source>
        <dbReference type="Pfam" id="PF13751"/>
    </source>
</evidence>
<sequence>MRADSGEGIPAGTREVARAAFPKGCLAMRLRDSLGPLFSDEEFAEAFGVRGRPGVAPGRLALVSILQFTENLTDRQAAHAVRARIDVKYLLGLELTDPGFDHTVLTGFRDRLLAHGLEEKILDLLLGRLASEGLVAPGGRQRTDATHVLAAVRSLNRLEFIGEALRAAMEALAVAAPDWMRTAMDPVWQERYGTRVDAYRLPTDEQERRGLARQIAADGYRLLEAVVAPAAPAWLREIPAVTVLRTVWLQQFSRTVTDGVEEVAWRGKDDLPPGRMLITSPYDPEARYSKKRGSAWVGYKIHLSESCDDPGEVHRPHLITHVETTDATVNDAMVVETVHDRLTSRGLLPAEHLLDAGYTSAELLLTAPIARGVSVIGPVRSNNTRQAAQKNGFGKTAFTINWQAEHAICPSGATSRYWTAGVDNNGRDAIRIRFATSTCAPCPVRDQCTRSTQYGRQLTVRPQEQDALLERVRAEQSTDEWKDRYAARAGVEGTIHQAVAAAGVRRTRYIGLAKTHLAHVLTAAAINLIRLDAWWNGTPLADTRTSRLAALELAA</sequence>
<reference evidence="3 4" key="1">
    <citation type="submission" date="2019-06" db="EMBL/GenBank/DDBJ databases">
        <title>Sequencing the genomes of 1000 actinobacteria strains.</title>
        <authorList>
            <person name="Klenk H.-P."/>
        </authorList>
    </citation>
    <scope>NUCLEOTIDE SEQUENCE [LARGE SCALE GENOMIC DNA]</scope>
    <source>
        <strain evidence="3 4">DSM 42059</strain>
    </source>
</reference>
<dbReference type="Pfam" id="PF13751">
    <property type="entry name" value="DDE_Tnp_1_6"/>
    <property type="match status" value="1"/>
</dbReference>
<dbReference type="Proteomes" id="UP000318186">
    <property type="component" value="Unassembled WGS sequence"/>
</dbReference>
<accession>A0A561V3M0</accession>
<proteinExistence type="predicted"/>
<dbReference type="InterPro" id="IPR025668">
    <property type="entry name" value="Tnp_DDE_dom"/>
</dbReference>
<feature type="domain" description="Transposase InsH N-terminal" evidence="1">
    <location>
        <begin position="21"/>
        <end position="111"/>
    </location>
</feature>
<comment type="caution">
    <text evidence="3">The sequence shown here is derived from an EMBL/GenBank/DDBJ whole genome shotgun (WGS) entry which is preliminary data.</text>
</comment>
<feature type="domain" description="Transposase DDE" evidence="2">
    <location>
        <begin position="408"/>
        <end position="531"/>
    </location>
</feature>